<proteinExistence type="predicted"/>
<keyword evidence="6" id="KW-1185">Reference proteome</keyword>
<accession>A0A7X0VW45</accession>
<dbReference type="EMBL" id="JACJVO010000021">
    <property type="protein sequence ID" value="MBB6732789.1"/>
    <property type="molecule type" value="Genomic_DNA"/>
</dbReference>
<dbReference type="CDD" id="cd11614">
    <property type="entry name" value="SAF_CpaB_FlgA_like"/>
    <property type="match status" value="1"/>
</dbReference>
<dbReference type="Pfam" id="PF08666">
    <property type="entry name" value="SAF"/>
    <property type="match status" value="1"/>
</dbReference>
<dbReference type="RefSeq" id="WP_185130443.1">
    <property type="nucleotide sequence ID" value="NZ_JACJVO010000021.1"/>
</dbReference>
<comment type="caution">
    <text evidence="5">The sequence shown here is derived from an EMBL/GenBank/DDBJ whole genome shotgun (WGS) entry which is preliminary data.</text>
</comment>
<sequence>MYRYRKWMVLTAVGVGFILLLLALIYYMHRQTQQKEQLRDQIEESSRTIQTMEQAKTDVLVLARDVQSGTTLQAGDVKIAAFPSDQISSQTLREPKEAIGKMVKIDLPQNLPLSASMLAEDKLLTDDLRVQEFNVIQLPTHLQKGQYVDVRINFPTGEDFIVLSKKKVQNVAGTVVWYEMNESEILNASSAIIDAYLQGAKLYALPYVEPGMQQAAIANYPANPKVLDLMARDPNILEKAKTELARQLRITLDQHLTAKSEADKIKVTGGNVALQQQLQNERVTTEHNNQFRQDLGSQAAAGNGSEPSEAQAQTPASSGDPTTPPVAESPTSSASVTDSQTANDRLQDVFDQSGK</sequence>
<gene>
    <name evidence="5" type="ORF">H7C18_17895</name>
</gene>
<evidence type="ECO:0000313" key="6">
    <source>
        <dbReference type="Proteomes" id="UP000564644"/>
    </source>
</evidence>
<feature type="compositionally biased region" description="Polar residues" evidence="2">
    <location>
        <begin position="329"/>
        <end position="344"/>
    </location>
</feature>
<dbReference type="InterPro" id="IPR013974">
    <property type="entry name" value="SAF"/>
</dbReference>
<feature type="transmembrane region" description="Helical" evidence="3">
    <location>
        <begin position="7"/>
        <end position="28"/>
    </location>
</feature>
<feature type="coiled-coil region" evidence="1">
    <location>
        <begin position="28"/>
        <end position="55"/>
    </location>
</feature>
<name>A0A7X0VW45_9BACL</name>
<evidence type="ECO:0000313" key="5">
    <source>
        <dbReference type="EMBL" id="MBB6732789.1"/>
    </source>
</evidence>
<keyword evidence="3" id="KW-0472">Membrane</keyword>
<evidence type="ECO:0000259" key="4">
    <source>
        <dbReference type="SMART" id="SM00858"/>
    </source>
</evidence>
<feature type="domain" description="SAF" evidence="4">
    <location>
        <begin position="57"/>
        <end position="119"/>
    </location>
</feature>
<dbReference type="SMART" id="SM00858">
    <property type="entry name" value="SAF"/>
    <property type="match status" value="1"/>
</dbReference>
<evidence type="ECO:0000256" key="1">
    <source>
        <dbReference type="SAM" id="Coils"/>
    </source>
</evidence>
<protein>
    <submittedName>
        <fullName evidence="5">SAF domain-containing protein</fullName>
    </submittedName>
</protein>
<evidence type="ECO:0000256" key="2">
    <source>
        <dbReference type="SAM" id="MobiDB-lite"/>
    </source>
</evidence>
<evidence type="ECO:0000256" key="3">
    <source>
        <dbReference type="SAM" id="Phobius"/>
    </source>
</evidence>
<feature type="compositionally biased region" description="Polar residues" evidence="2">
    <location>
        <begin position="305"/>
        <end position="321"/>
    </location>
</feature>
<dbReference type="Gene3D" id="3.90.1210.10">
    <property type="entry name" value="Antifreeze-like/N-acetylneuraminic acid synthase C-terminal domain"/>
    <property type="match status" value="1"/>
</dbReference>
<reference evidence="5 6" key="1">
    <citation type="submission" date="2020-08" db="EMBL/GenBank/DDBJ databases">
        <title>Cohnella phylogeny.</title>
        <authorList>
            <person name="Dunlap C."/>
        </authorList>
    </citation>
    <scope>NUCLEOTIDE SEQUENCE [LARGE SCALE GENOMIC DNA]</scope>
    <source>
        <strain evidence="5 6">CBP 2801</strain>
    </source>
</reference>
<keyword evidence="3" id="KW-0812">Transmembrane</keyword>
<dbReference type="AlphaFoldDB" id="A0A7X0VW45"/>
<feature type="region of interest" description="Disordered" evidence="2">
    <location>
        <begin position="297"/>
        <end position="355"/>
    </location>
</feature>
<keyword evidence="3" id="KW-1133">Transmembrane helix</keyword>
<dbReference type="Proteomes" id="UP000564644">
    <property type="component" value="Unassembled WGS sequence"/>
</dbReference>
<organism evidence="5 6">
    <name type="scientific">Cohnella zeiphila</name>
    <dbReference type="NCBI Taxonomy" id="2761120"/>
    <lineage>
        <taxon>Bacteria</taxon>
        <taxon>Bacillati</taxon>
        <taxon>Bacillota</taxon>
        <taxon>Bacilli</taxon>
        <taxon>Bacillales</taxon>
        <taxon>Paenibacillaceae</taxon>
        <taxon>Cohnella</taxon>
    </lineage>
</organism>
<keyword evidence="1" id="KW-0175">Coiled coil</keyword>